<reference evidence="1 2" key="1">
    <citation type="submission" date="2016-08" db="EMBL/GenBank/DDBJ databases">
        <title>A Parts List for Fungal Cellulosomes Revealed by Comparative Genomics.</title>
        <authorList>
            <consortium name="DOE Joint Genome Institute"/>
            <person name="Haitjema C.H."/>
            <person name="Gilmore S.P."/>
            <person name="Henske J.K."/>
            <person name="Solomon K.V."/>
            <person name="De Groot R."/>
            <person name="Kuo A."/>
            <person name="Mondo S.J."/>
            <person name="Salamov A.A."/>
            <person name="Labutti K."/>
            <person name="Zhao Z."/>
            <person name="Chiniquy J."/>
            <person name="Barry K."/>
            <person name="Brewer H.M."/>
            <person name="Purvine S.O."/>
            <person name="Wright A.T."/>
            <person name="Boxma B."/>
            <person name="Van Alen T."/>
            <person name="Hackstein J.H."/>
            <person name="Baker S.E."/>
            <person name="Grigoriev I.V."/>
            <person name="O'Malley M.A."/>
        </authorList>
    </citation>
    <scope>NUCLEOTIDE SEQUENCE [LARGE SCALE GENOMIC DNA]</scope>
    <source>
        <strain evidence="1 2">G1</strain>
    </source>
</reference>
<comment type="caution">
    <text evidence="1">The sequence shown here is derived from an EMBL/GenBank/DDBJ whole genome shotgun (WGS) entry which is preliminary data.</text>
</comment>
<sequence length="101" mass="11630">MLCDESSVIEGEICLLLDIICRIASKVKNIEDDPLKDEIACSFVTVSGVLLDTFEISIIDRYPDMFVTLWQTFSYLLKLYLKTLKVLLLKLLLRSSYFTKN</sequence>
<organism evidence="1 2">
    <name type="scientific">Neocallimastix californiae</name>
    <dbReference type="NCBI Taxonomy" id="1754190"/>
    <lineage>
        <taxon>Eukaryota</taxon>
        <taxon>Fungi</taxon>
        <taxon>Fungi incertae sedis</taxon>
        <taxon>Chytridiomycota</taxon>
        <taxon>Chytridiomycota incertae sedis</taxon>
        <taxon>Neocallimastigomycetes</taxon>
        <taxon>Neocallimastigales</taxon>
        <taxon>Neocallimastigaceae</taxon>
        <taxon>Neocallimastix</taxon>
    </lineage>
</organism>
<keyword evidence="2" id="KW-1185">Reference proteome</keyword>
<name>A0A1Y2F9D4_9FUNG</name>
<dbReference type="Proteomes" id="UP000193920">
    <property type="component" value="Unassembled WGS sequence"/>
</dbReference>
<evidence type="ECO:0000313" key="1">
    <source>
        <dbReference type="EMBL" id="ORY80542.1"/>
    </source>
</evidence>
<protein>
    <submittedName>
        <fullName evidence="1">Uncharacterized protein</fullName>
    </submittedName>
</protein>
<dbReference type="AlphaFoldDB" id="A0A1Y2F9D4"/>
<dbReference type="STRING" id="1754190.A0A1Y2F9D4"/>
<evidence type="ECO:0000313" key="2">
    <source>
        <dbReference type="Proteomes" id="UP000193920"/>
    </source>
</evidence>
<gene>
    <name evidence="1" type="ORF">LY90DRAFT_500316</name>
</gene>
<dbReference type="EMBL" id="MCOG01000012">
    <property type="protein sequence ID" value="ORY80542.1"/>
    <property type="molecule type" value="Genomic_DNA"/>
</dbReference>
<proteinExistence type="predicted"/>
<accession>A0A1Y2F9D4</accession>